<feature type="compositionally biased region" description="Basic residues" evidence="6">
    <location>
        <begin position="1"/>
        <end position="11"/>
    </location>
</feature>
<proteinExistence type="predicted"/>
<dbReference type="CDD" id="cd00067">
    <property type="entry name" value="GAL4"/>
    <property type="match status" value="1"/>
</dbReference>
<accession>A0A0J6FHJ8</accession>
<evidence type="ECO:0000256" key="6">
    <source>
        <dbReference type="SAM" id="MobiDB-lite"/>
    </source>
</evidence>
<keyword evidence="1" id="KW-0479">Metal-binding</keyword>
<reference evidence="9" key="3">
    <citation type="journal article" date="2010" name="Genome Res.">
        <title>Population genomic sequencing of Coccidioides fungi reveals recent hybridization and transposon control.</title>
        <authorList>
            <person name="Neafsey D.E."/>
            <person name="Barker B.M."/>
            <person name="Sharpton T.J."/>
            <person name="Stajich J.E."/>
            <person name="Park D.J."/>
            <person name="Whiston E."/>
            <person name="Hung C.-Y."/>
            <person name="McMahan C."/>
            <person name="White J."/>
            <person name="Sykes S."/>
            <person name="Heiman D."/>
            <person name="Young S."/>
            <person name="Zeng Q."/>
            <person name="Abouelleil A."/>
            <person name="Aftuck L."/>
            <person name="Bessette D."/>
            <person name="Brown A."/>
            <person name="FitzGerald M."/>
            <person name="Lui A."/>
            <person name="Macdonald J.P."/>
            <person name="Priest M."/>
            <person name="Orbach M.J."/>
            <person name="Galgiani J.N."/>
            <person name="Kirkland T.N."/>
            <person name="Cole G.T."/>
            <person name="Birren B.W."/>
            <person name="Henn M.R."/>
            <person name="Taylor J.W."/>
            <person name="Rounsley S.D."/>
        </authorList>
    </citation>
    <scope>NUCLEOTIDE SEQUENCE [LARGE SCALE GENOMIC DNA]</scope>
    <source>
        <strain evidence="9">RMSCC 3488</strain>
    </source>
</reference>
<dbReference type="InterPro" id="IPR036864">
    <property type="entry name" value="Zn2-C6_fun-type_DNA-bd_sf"/>
</dbReference>
<dbReference type="AlphaFoldDB" id="A0A0J6FHJ8"/>
<organism evidence="8 9">
    <name type="scientific">Coccidioides posadasii RMSCC 3488</name>
    <dbReference type="NCBI Taxonomy" id="454284"/>
    <lineage>
        <taxon>Eukaryota</taxon>
        <taxon>Fungi</taxon>
        <taxon>Dikarya</taxon>
        <taxon>Ascomycota</taxon>
        <taxon>Pezizomycotina</taxon>
        <taxon>Eurotiomycetes</taxon>
        <taxon>Eurotiomycetidae</taxon>
        <taxon>Onygenales</taxon>
        <taxon>Onygenaceae</taxon>
        <taxon>Coccidioides</taxon>
    </lineage>
</organism>
<evidence type="ECO:0000256" key="5">
    <source>
        <dbReference type="ARBA" id="ARBA00023242"/>
    </source>
</evidence>
<evidence type="ECO:0000259" key="7">
    <source>
        <dbReference type="PROSITE" id="PS50048"/>
    </source>
</evidence>
<dbReference type="SMART" id="SM00066">
    <property type="entry name" value="GAL4"/>
    <property type="match status" value="1"/>
</dbReference>
<dbReference type="PANTHER" id="PTHR47654">
    <property type="entry name" value="ZN(II)2CYS6 TRANSCRIPTION FACTOR (EUROFUNG)-RELATED"/>
    <property type="match status" value="1"/>
</dbReference>
<dbReference type="InterPro" id="IPR053230">
    <property type="entry name" value="Trans_reg_galc"/>
</dbReference>
<dbReference type="CDD" id="cd12148">
    <property type="entry name" value="fungal_TF_MHR"/>
    <property type="match status" value="1"/>
</dbReference>
<evidence type="ECO:0000256" key="3">
    <source>
        <dbReference type="ARBA" id="ARBA00023125"/>
    </source>
</evidence>
<dbReference type="Pfam" id="PF00172">
    <property type="entry name" value="Zn_clus"/>
    <property type="match status" value="1"/>
</dbReference>
<dbReference type="Gene3D" id="4.10.240.10">
    <property type="entry name" value="Zn(2)-C6 fungal-type DNA-binding domain"/>
    <property type="match status" value="1"/>
</dbReference>
<sequence length="782" mass="86344">MDRTSARRRQGTRPLSQPHRFNAAPSSSPNIPSYPATNNSLPLQSDLGNVTITTHFQTEHKVPIPRLQRPGSKQAASGSDRQRVSHACEPCRRRKSKCDGLQPPCGRCRDQEIHCYYEDGKREKLKRNARTMAAKLERYESLLSELLPNQDANRQQDIRNALSERRFAEEDSLSGEDAIEDEHSVLVSTTSPQLQNCAQHNAIVSVGSAGYLGNSSVVHWVEEVMMKLATNKLVSKSHDLTPGALDSLAGMADEPSLNDIESLLVHDCTYFANDITQSQVSGISQSIDAALQLPPKSTAELLIDSYFSTVHPVFPVIAERNFIPQYLSYRETTQPPNGSCLWLAILNVVFAIGALFSERVRMPHEGLDHIVYWIRSRVLGQEPIQMINLPTMEHIQLLTISGMYCIASYQINRASYLIALAVRYAYGQALHLVDNPPNTSDEERELRVKVWHSLCSAERLLSLLTGLPSSIQDRHISTQLSSATDTYYSNPSAAERFASQGSTLTIPMAGSRKGSLSCDFDVFVASLRLDSIVNEALGALYSSSTVNQTWARVQKMVIDLNSKLIHWENDLSPGLLVSPKHDNIAGVPLAQRMYLSLRYLSAKMLINKPGLCDIYKLNAAIPSQSEASRQSDADAALRCLSAARNLVQLLPAHVDAVEFYRATPWWCALHYLIQAGVVLMTEVSFDMQHIPAEKENIIAESALVIRWLEALSITSDSAHRASLSLNRLLKLALEKAGKPAGNTLPFSPDTSIPGASSPQMLPFNTQVPNFLSGTNWGPASPS</sequence>
<evidence type="ECO:0000313" key="9">
    <source>
        <dbReference type="Proteomes" id="UP000054567"/>
    </source>
</evidence>
<feature type="region of interest" description="Disordered" evidence="6">
    <location>
        <begin position="1"/>
        <end position="46"/>
    </location>
</feature>
<evidence type="ECO:0000256" key="4">
    <source>
        <dbReference type="ARBA" id="ARBA00023163"/>
    </source>
</evidence>
<dbReference type="SMART" id="SM00906">
    <property type="entry name" value="Fungal_trans"/>
    <property type="match status" value="1"/>
</dbReference>
<reference evidence="8 9" key="1">
    <citation type="submission" date="2007-06" db="EMBL/GenBank/DDBJ databases">
        <title>The Genome Sequence of Coccidioides posadasii RMSCC_3488.</title>
        <authorList>
            <consortium name="Coccidioides Genome Resources Consortium"/>
            <consortium name="The Broad Institute Genome Sequencing Platform"/>
            <person name="Henn M.R."/>
            <person name="Sykes S."/>
            <person name="Young S."/>
            <person name="Jaffe D."/>
            <person name="Berlin A."/>
            <person name="Alvarez P."/>
            <person name="Butler J."/>
            <person name="Gnerre S."/>
            <person name="Grabherr M."/>
            <person name="Mauceli E."/>
            <person name="Brockman W."/>
            <person name="Kodira C."/>
            <person name="Alvarado L."/>
            <person name="Zeng Q."/>
            <person name="Crawford M."/>
            <person name="Antoine C."/>
            <person name="Devon K."/>
            <person name="Galgiani J."/>
            <person name="Orsborn K."/>
            <person name="Lewis M.L."/>
            <person name="Nusbaum C."/>
            <person name="Galagan J."/>
            <person name="Birren B."/>
        </authorList>
    </citation>
    <scope>NUCLEOTIDE SEQUENCE [LARGE SCALE GENOMIC DNA]</scope>
    <source>
        <strain evidence="8 9">RMSCC 3488</strain>
    </source>
</reference>
<dbReference type="InterPro" id="IPR001138">
    <property type="entry name" value="Zn2Cys6_DnaBD"/>
</dbReference>
<keyword evidence="2" id="KW-0805">Transcription regulation</keyword>
<protein>
    <recommendedName>
        <fullName evidence="7">Zn(2)-C6 fungal-type domain-containing protein</fullName>
    </recommendedName>
</protein>
<dbReference type="GO" id="GO:0008270">
    <property type="term" value="F:zinc ion binding"/>
    <property type="evidence" value="ECO:0007669"/>
    <property type="project" value="InterPro"/>
</dbReference>
<feature type="compositionally biased region" description="Polar residues" evidence="6">
    <location>
        <begin position="37"/>
        <end position="46"/>
    </location>
</feature>
<dbReference type="InterPro" id="IPR007219">
    <property type="entry name" value="XnlR_reg_dom"/>
</dbReference>
<feature type="region of interest" description="Disordered" evidence="6">
    <location>
        <begin position="63"/>
        <end position="97"/>
    </location>
</feature>
<dbReference type="PROSITE" id="PS00463">
    <property type="entry name" value="ZN2_CY6_FUNGAL_1"/>
    <property type="match status" value="1"/>
</dbReference>
<dbReference type="SUPFAM" id="SSF57701">
    <property type="entry name" value="Zn2/Cys6 DNA-binding domain"/>
    <property type="match status" value="1"/>
</dbReference>
<evidence type="ECO:0000313" key="8">
    <source>
        <dbReference type="EMBL" id="KMM72611.1"/>
    </source>
</evidence>
<dbReference type="OrthoDB" id="5296287at2759"/>
<dbReference type="GO" id="GO:0000981">
    <property type="term" value="F:DNA-binding transcription factor activity, RNA polymerase II-specific"/>
    <property type="evidence" value="ECO:0007669"/>
    <property type="project" value="InterPro"/>
</dbReference>
<feature type="compositionally biased region" description="Low complexity" evidence="6">
    <location>
        <begin position="23"/>
        <end position="36"/>
    </location>
</feature>
<dbReference type="EMBL" id="DS268114">
    <property type="protein sequence ID" value="KMM72611.1"/>
    <property type="molecule type" value="Genomic_DNA"/>
</dbReference>
<name>A0A0J6FHJ8_COCPO</name>
<keyword evidence="4" id="KW-0804">Transcription</keyword>
<dbReference type="PANTHER" id="PTHR47654:SF5">
    <property type="entry name" value="TRANSCRIPTION FACTOR DOMAIN-CONTAINING PROTEIN"/>
    <property type="match status" value="1"/>
</dbReference>
<reference evidence="9" key="2">
    <citation type="journal article" date="2009" name="Genome Res.">
        <title>Comparative genomic analyses of the human fungal pathogens Coccidioides and their relatives.</title>
        <authorList>
            <person name="Sharpton T.J."/>
            <person name="Stajich J.E."/>
            <person name="Rounsley S.D."/>
            <person name="Gardner M.J."/>
            <person name="Wortman J.R."/>
            <person name="Jordar V.S."/>
            <person name="Maiti R."/>
            <person name="Kodira C.D."/>
            <person name="Neafsey D.E."/>
            <person name="Zeng Q."/>
            <person name="Hung C.-Y."/>
            <person name="McMahan C."/>
            <person name="Muszewska A."/>
            <person name="Grynberg M."/>
            <person name="Mandel M.A."/>
            <person name="Kellner E.M."/>
            <person name="Barker B.M."/>
            <person name="Galgiani J.N."/>
            <person name="Orbach M.J."/>
            <person name="Kirkland T.N."/>
            <person name="Cole G.T."/>
            <person name="Henn M.R."/>
            <person name="Birren B.W."/>
            <person name="Taylor J.W."/>
        </authorList>
    </citation>
    <scope>NUCLEOTIDE SEQUENCE [LARGE SCALE GENOMIC DNA]</scope>
    <source>
        <strain evidence="9">RMSCC 3488</strain>
    </source>
</reference>
<keyword evidence="3" id="KW-0238">DNA-binding</keyword>
<dbReference type="VEuPathDB" id="FungiDB:CPAG_08905"/>
<keyword evidence="5" id="KW-0539">Nucleus</keyword>
<evidence type="ECO:0000256" key="2">
    <source>
        <dbReference type="ARBA" id="ARBA00023015"/>
    </source>
</evidence>
<dbReference type="GO" id="GO:0003677">
    <property type="term" value="F:DNA binding"/>
    <property type="evidence" value="ECO:0007669"/>
    <property type="project" value="UniProtKB-KW"/>
</dbReference>
<dbReference type="PROSITE" id="PS50048">
    <property type="entry name" value="ZN2_CY6_FUNGAL_2"/>
    <property type="match status" value="1"/>
</dbReference>
<feature type="domain" description="Zn(2)-C6 fungal-type" evidence="7">
    <location>
        <begin position="87"/>
        <end position="117"/>
    </location>
</feature>
<dbReference type="Pfam" id="PF04082">
    <property type="entry name" value="Fungal_trans"/>
    <property type="match status" value="1"/>
</dbReference>
<dbReference type="GO" id="GO:0006351">
    <property type="term" value="P:DNA-templated transcription"/>
    <property type="evidence" value="ECO:0007669"/>
    <property type="project" value="InterPro"/>
</dbReference>
<dbReference type="Proteomes" id="UP000054567">
    <property type="component" value="Unassembled WGS sequence"/>
</dbReference>
<gene>
    <name evidence="8" type="ORF">CPAG_08905</name>
</gene>
<evidence type="ECO:0000256" key="1">
    <source>
        <dbReference type="ARBA" id="ARBA00022723"/>
    </source>
</evidence>